<feature type="transmembrane region" description="Helical" evidence="1">
    <location>
        <begin position="102"/>
        <end position="123"/>
    </location>
</feature>
<evidence type="ECO:0000259" key="2">
    <source>
        <dbReference type="PROSITE" id="PS50887"/>
    </source>
</evidence>
<dbReference type="PROSITE" id="PS50887">
    <property type="entry name" value="GGDEF"/>
    <property type="match status" value="1"/>
</dbReference>
<evidence type="ECO:0000313" key="4">
    <source>
        <dbReference type="Proteomes" id="UP001209318"/>
    </source>
</evidence>
<dbReference type="AlphaFoldDB" id="A0AAE3IX56"/>
<name>A0AAE3IX56_9BACI</name>
<dbReference type="SUPFAM" id="SSF55073">
    <property type="entry name" value="Nucleotide cyclase"/>
    <property type="match status" value="1"/>
</dbReference>
<evidence type="ECO:0000256" key="1">
    <source>
        <dbReference type="SAM" id="Phobius"/>
    </source>
</evidence>
<dbReference type="RefSeq" id="WP_263074340.1">
    <property type="nucleotide sequence ID" value="NZ_JAOUSF010000006.1"/>
</dbReference>
<organism evidence="3 4">
    <name type="scientific">Perspicuibacillus lycopersici</name>
    <dbReference type="NCBI Taxonomy" id="1325689"/>
    <lineage>
        <taxon>Bacteria</taxon>
        <taxon>Bacillati</taxon>
        <taxon>Bacillota</taxon>
        <taxon>Bacilli</taxon>
        <taxon>Bacillales</taxon>
        <taxon>Bacillaceae</taxon>
        <taxon>Perspicuibacillus</taxon>
    </lineage>
</organism>
<dbReference type="FunFam" id="3.30.70.270:FF:000001">
    <property type="entry name" value="Diguanylate cyclase domain protein"/>
    <property type="match status" value="1"/>
</dbReference>
<dbReference type="CDD" id="cd01949">
    <property type="entry name" value="GGDEF"/>
    <property type="match status" value="1"/>
</dbReference>
<feature type="transmembrane region" description="Helical" evidence="1">
    <location>
        <begin position="129"/>
        <end position="145"/>
    </location>
</feature>
<dbReference type="InterPro" id="IPR029787">
    <property type="entry name" value="Nucleotide_cyclase"/>
</dbReference>
<dbReference type="SMART" id="SM00267">
    <property type="entry name" value="GGDEF"/>
    <property type="match status" value="1"/>
</dbReference>
<keyword evidence="1" id="KW-0812">Transmembrane</keyword>
<feature type="transmembrane region" description="Helical" evidence="1">
    <location>
        <begin position="152"/>
        <end position="171"/>
    </location>
</feature>
<feature type="transmembrane region" description="Helical" evidence="1">
    <location>
        <begin position="46"/>
        <end position="64"/>
    </location>
</feature>
<feature type="transmembrane region" description="Helical" evidence="1">
    <location>
        <begin position="70"/>
        <end position="90"/>
    </location>
</feature>
<protein>
    <submittedName>
        <fullName evidence="3">GGDEF domain-containing protein</fullName>
    </submittedName>
</protein>
<keyword evidence="4" id="KW-1185">Reference proteome</keyword>
<feature type="domain" description="GGDEF" evidence="2">
    <location>
        <begin position="246"/>
        <end position="374"/>
    </location>
</feature>
<dbReference type="InterPro" id="IPR043128">
    <property type="entry name" value="Rev_trsase/Diguanyl_cyclase"/>
</dbReference>
<feature type="transmembrane region" description="Helical" evidence="1">
    <location>
        <begin position="183"/>
        <end position="207"/>
    </location>
</feature>
<gene>
    <name evidence="3" type="ORF">OEV98_15905</name>
</gene>
<dbReference type="InterPro" id="IPR050469">
    <property type="entry name" value="Diguanylate_Cyclase"/>
</dbReference>
<reference evidence="3" key="1">
    <citation type="submission" date="2022-10" db="EMBL/GenBank/DDBJ databases">
        <title>Description of Fervidibacillus gen. nov. in the family Fervidibacillaceae fam. nov. with two species, Fervidibacillus albus sp. nov., and Fervidibacillus halotolerans sp. nov., isolated from tidal flat sediments.</title>
        <authorList>
            <person name="Kwon K.K."/>
            <person name="Yang S.-H."/>
        </authorList>
    </citation>
    <scope>NUCLEOTIDE SEQUENCE</scope>
    <source>
        <strain evidence="3">JCM 19140</strain>
    </source>
</reference>
<comment type="caution">
    <text evidence="3">The sequence shown here is derived from an EMBL/GenBank/DDBJ whole genome shotgun (WGS) entry which is preliminary data.</text>
</comment>
<dbReference type="Gene3D" id="3.30.70.270">
    <property type="match status" value="1"/>
</dbReference>
<accession>A0AAE3IX56</accession>
<keyword evidence="1" id="KW-0472">Membrane</keyword>
<dbReference type="EMBL" id="JAOUSF010000006">
    <property type="protein sequence ID" value="MCU9615019.1"/>
    <property type="molecule type" value="Genomic_DNA"/>
</dbReference>
<proteinExistence type="predicted"/>
<keyword evidence="1" id="KW-1133">Transmembrane helix</keyword>
<sequence>MKNDASQLPIVTVVKVNRQRLTFFREKGRILLKKPIENLEELKRNLYLYATPLLVFALIINNLFDKSLPMSFYLNCILIIYFSICWVMMYKRFLFRFIELSNLFLISIFQINLFWESVQLIILGDNTKLGDFVVWMPLYVIYTYLSLGRKKGVLFSLGIFLIMFSIGSYHVKQYNLLTMDSFIQFYLAHLVYILAFYYSQFAFGMLAEFSSIKTKAYIDSLTEIPNRRKLGLNFESLLKSALLNNHEISVIFADLDNFKKVNDQFGHDVGDVVLKEFTNLIRNNLSEQEFFGRWGGEEFMIISPISLQQAMKLAELLRNSIEQHHFAMVKNVTASFGVASYQPGDSKESLIKRADIALYQSKKYGKNQVNVYGSYEA</sequence>
<dbReference type="NCBIfam" id="TIGR00254">
    <property type="entry name" value="GGDEF"/>
    <property type="match status" value="1"/>
</dbReference>
<dbReference type="GO" id="GO:1902201">
    <property type="term" value="P:negative regulation of bacterial-type flagellum-dependent cell motility"/>
    <property type="evidence" value="ECO:0007669"/>
    <property type="project" value="TreeGrafter"/>
</dbReference>
<dbReference type="PANTHER" id="PTHR45138:SF9">
    <property type="entry name" value="DIGUANYLATE CYCLASE DGCM-RELATED"/>
    <property type="match status" value="1"/>
</dbReference>
<dbReference type="PANTHER" id="PTHR45138">
    <property type="entry name" value="REGULATORY COMPONENTS OF SENSORY TRANSDUCTION SYSTEM"/>
    <property type="match status" value="1"/>
</dbReference>
<evidence type="ECO:0000313" key="3">
    <source>
        <dbReference type="EMBL" id="MCU9615019.1"/>
    </source>
</evidence>
<dbReference type="Pfam" id="PF00990">
    <property type="entry name" value="GGDEF"/>
    <property type="match status" value="1"/>
</dbReference>
<dbReference type="GO" id="GO:0052621">
    <property type="term" value="F:diguanylate cyclase activity"/>
    <property type="evidence" value="ECO:0007669"/>
    <property type="project" value="TreeGrafter"/>
</dbReference>
<dbReference type="GO" id="GO:0043709">
    <property type="term" value="P:cell adhesion involved in single-species biofilm formation"/>
    <property type="evidence" value="ECO:0007669"/>
    <property type="project" value="TreeGrafter"/>
</dbReference>
<dbReference type="InterPro" id="IPR000160">
    <property type="entry name" value="GGDEF_dom"/>
</dbReference>
<dbReference type="Proteomes" id="UP001209318">
    <property type="component" value="Unassembled WGS sequence"/>
</dbReference>
<dbReference type="GO" id="GO:0005886">
    <property type="term" value="C:plasma membrane"/>
    <property type="evidence" value="ECO:0007669"/>
    <property type="project" value="TreeGrafter"/>
</dbReference>